<gene>
    <name evidence="2" type="ORF">AA0113_g12218</name>
</gene>
<evidence type="ECO:0000313" key="3">
    <source>
        <dbReference type="Proteomes" id="UP000293823"/>
    </source>
</evidence>
<organism evidence="2 3">
    <name type="scientific">Alternaria arborescens</name>
    <dbReference type="NCBI Taxonomy" id="156630"/>
    <lineage>
        <taxon>Eukaryota</taxon>
        <taxon>Fungi</taxon>
        <taxon>Dikarya</taxon>
        <taxon>Ascomycota</taxon>
        <taxon>Pezizomycotina</taxon>
        <taxon>Dothideomycetes</taxon>
        <taxon>Pleosporomycetidae</taxon>
        <taxon>Pleosporales</taxon>
        <taxon>Pleosporineae</taxon>
        <taxon>Pleosporaceae</taxon>
        <taxon>Alternaria</taxon>
        <taxon>Alternaria sect. Alternaria</taxon>
    </lineage>
</organism>
<dbReference type="Proteomes" id="UP000293823">
    <property type="component" value="Unassembled WGS sequence"/>
</dbReference>
<dbReference type="EMBL" id="PEJP01000089">
    <property type="protein sequence ID" value="RYO27788.1"/>
    <property type="molecule type" value="Genomic_DNA"/>
</dbReference>
<feature type="compositionally biased region" description="Basic and acidic residues" evidence="1">
    <location>
        <begin position="141"/>
        <end position="152"/>
    </location>
</feature>
<protein>
    <submittedName>
        <fullName evidence="2">Uncharacterized protein</fullName>
    </submittedName>
</protein>
<dbReference type="AlphaFoldDB" id="A0A4Q4PXS4"/>
<feature type="region of interest" description="Disordered" evidence="1">
    <location>
        <begin position="10"/>
        <end position="31"/>
    </location>
</feature>
<feature type="region of interest" description="Disordered" evidence="1">
    <location>
        <begin position="134"/>
        <end position="166"/>
    </location>
</feature>
<name>A0A4Q4PXS4_9PLEO</name>
<feature type="compositionally biased region" description="Gly residues" evidence="1">
    <location>
        <begin position="153"/>
        <end position="166"/>
    </location>
</feature>
<keyword evidence="3" id="KW-1185">Reference proteome</keyword>
<feature type="compositionally biased region" description="Basic residues" evidence="1">
    <location>
        <begin position="16"/>
        <end position="27"/>
    </location>
</feature>
<accession>A0A4Q4PXS4</accession>
<evidence type="ECO:0000256" key="1">
    <source>
        <dbReference type="SAM" id="MobiDB-lite"/>
    </source>
</evidence>
<sequence>MPCLWTFHEQQEHENKKKKKKKLNKNNKSRDCVSKGKLEKGVGFFIREKGPSGAQGWGEAMVIYAGRLVPGVGTRWEWLEVGEVIAAVVLVVRSFARQRRQTAAGGDELCSRGLSRQAGSALGALWRRKRAAQCAPGGGFGKDDDAGVRLPEDGGGQSGGGSDWPL</sequence>
<proteinExistence type="predicted"/>
<evidence type="ECO:0000313" key="2">
    <source>
        <dbReference type="EMBL" id="RYO27788.1"/>
    </source>
</evidence>
<comment type="caution">
    <text evidence="2">The sequence shown here is derived from an EMBL/GenBank/DDBJ whole genome shotgun (WGS) entry which is preliminary data.</text>
</comment>
<reference evidence="3" key="1">
    <citation type="journal article" date="2019" name="bioRxiv">
        <title>Genomics, evolutionary history and diagnostics of the Alternaria alternata species group including apple and Asian pear pathotypes.</title>
        <authorList>
            <person name="Armitage A.D."/>
            <person name="Cockerton H.M."/>
            <person name="Sreenivasaprasad S."/>
            <person name="Woodhall J.W."/>
            <person name="Lane C.R."/>
            <person name="Harrison R.J."/>
            <person name="Clarkson J.P."/>
        </authorList>
    </citation>
    <scope>NUCLEOTIDE SEQUENCE [LARGE SCALE GENOMIC DNA]</scope>
    <source>
        <strain evidence="3">RGR 97.0016</strain>
    </source>
</reference>